<accession>A0A844GSD2</accession>
<proteinExistence type="predicted"/>
<dbReference type="AlphaFoldDB" id="A0A844GSD2"/>
<evidence type="ECO:0000313" key="2">
    <source>
        <dbReference type="EMBL" id="MTF37972.1"/>
    </source>
</evidence>
<organism evidence="2 3">
    <name type="scientific">Cyanobacterium aponinum 0216</name>
    <dbReference type="NCBI Taxonomy" id="2676140"/>
    <lineage>
        <taxon>Bacteria</taxon>
        <taxon>Bacillati</taxon>
        <taxon>Cyanobacteriota</taxon>
        <taxon>Cyanophyceae</taxon>
        <taxon>Oscillatoriophycideae</taxon>
        <taxon>Chroococcales</taxon>
        <taxon>Geminocystaceae</taxon>
        <taxon>Cyanobacterium</taxon>
    </lineage>
</organism>
<gene>
    <name evidence="2" type="ORF">GGC33_03420</name>
</gene>
<dbReference type="Gene3D" id="1.10.196.30">
    <property type="match status" value="1"/>
</dbReference>
<dbReference type="InterPro" id="IPR013442">
    <property type="entry name" value="SSO1393-like"/>
</dbReference>
<reference evidence="2 3" key="1">
    <citation type="submission" date="2019-11" db="EMBL/GenBank/DDBJ databases">
        <title>Isolation of a new High Light Tolerant Cyanobacteria.</title>
        <authorList>
            <person name="Dobson Z."/>
            <person name="Vaughn N."/>
            <person name="Vaughn M."/>
            <person name="Fromme P."/>
            <person name="Mazor Y."/>
        </authorList>
    </citation>
    <scope>NUCLEOTIDE SEQUENCE [LARGE SCALE GENOMIC DNA]</scope>
    <source>
        <strain evidence="2 3">0216</strain>
    </source>
</reference>
<feature type="domain" description="CRISPR system ring nuclease SSO1393-like" evidence="1">
    <location>
        <begin position="72"/>
        <end position="208"/>
    </location>
</feature>
<sequence>MMQIIISSVGTSLLTHQIDRTHPDERNWYNLLRDTANLTLENTPENVKNIIYILKNRAIEKLNSSSIVQIRDASAELNGIYGFYDNNLTLGKNGNDFHWLICTDTLQGKTTGEIVESFLKNNGISSECLIPQGLSTINISSFSNGIDNLLTQLENIIYQDKTVKVCFNLVGGFKSLQGYLNTIGMLYADEIIYIFEGKNSELIRIPRLPIKVDESIIEPNIIEFALMSQGEISANKIKNIKESLVYIMDNEATLSNWGKVIWNNCKHKFLTQELLNFPFIKYTSSFINDYNNITLEQEKIKLQETLAKVSYLLSTNNGNRAVLRNDKALQYETFNNKSIDHFRVTGKNYRVSCEPTDNNILLLRYYGTHDHIFRRENIKRN</sequence>
<dbReference type="Pfam" id="PF09651">
    <property type="entry name" value="Cas_APE2256"/>
    <property type="match status" value="1"/>
</dbReference>
<evidence type="ECO:0000313" key="3">
    <source>
        <dbReference type="Proteomes" id="UP000437131"/>
    </source>
</evidence>
<dbReference type="Gene3D" id="3.40.50.10770">
    <property type="entry name" value="Hypothetical protein VC1899 like domain (Restriction endonuclease-like)"/>
    <property type="match status" value="1"/>
</dbReference>
<evidence type="ECO:0000259" key="1">
    <source>
        <dbReference type="Pfam" id="PF09651"/>
    </source>
</evidence>
<dbReference type="Proteomes" id="UP000437131">
    <property type="component" value="Unassembled WGS sequence"/>
</dbReference>
<comment type="caution">
    <text evidence="2">The sequence shown here is derived from an EMBL/GenBank/DDBJ whole genome shotgun (WGS) entry which is preliminary data.</text>
</comment>
<name>A0A844GSD2_9CHRO</name>
<dbReference type="EMBL" id="WMIA01000002">
    <property type="protein sequence ID" value="MTF37972.1"/>
    <property type="molecule type" value="Genomic_DNA"/>
</dbReference>
<dbReference type="CDD" id="cd09742">
    <property type="entry name" value="Csm6_III-A"/>
    <property type="match status" value="1"/>
</dbReference>
<protein>
    <submittedName>
        <fullName evidence="2">CRISPR-associated protein</fullName>
    </submittedName>
</protein>